<dbReference type="InterPro" id="IPR015096">
    <property type="entry name" value="FUBP_C"/>
</dbReference>
<evidence type="ECO:0000313" key="8">
    <source>
        <dbReference type="Proteomes" id="UP000663879"/>
    </source>
</evidence>
<dbReference type="CDD" id="cd22396">
    <property type="entry name" value="KH-I_FUBP_rpt1"/>
    <property type="match status" value="1"/>
</dbReference>
<evidence type="ECO:0000256" key="2">
    <source>
        <dbReference type="ARBA" id="ARBA00022737"/>
    </source>
</evidence>
<dbReference type="Pfam" id="PF00013">
    <property type="entry name" value="KH_1"/>
    <property type="match status" value="3"/>
</dbReference>
<dbReference type="SUPFAM" id="SSF54791">
    <property type="entry name" value="Eukaryotic type KH-domain (KH-domain type I)"/>
    <property type="match status" value="3"/>
</dbReference>
<evidence type="ECO:0000256" key="1">
    <source>
        <dbReference type="ARBA" id="ARBA00004123"/>
    </source>
</evidence>
<feature type="domain" description="K Homology" evidence="6">
    <location>
        <begin position="64"/>
        <end position="134"/>
    </location>
</feature>
<keyword evidence="4" id="KW-0694">RNA-binding</keyword>
<keyword evidence="8" id="KW-1185">Reference proteome</keyword>
<dbReference type="Pfam" id="PF09005">
    <property type="entry name" value="FUBP_C"/>
    <property type="match status" value="1"/>
</dbReference>
<evidence type="ECO:0000259" key="6">
    <source>
        <dbReference type="SMART" id="SM00322"/>
    </source>
</evidence>
<evidence type="ECO:0000256" key="3">
    <source>
        <dbReference type="ARBA" id="ARBA00023242"/>
    </source>
</evidence>
<dbReference type="SMART" id="SM00322">
    <property type="entry name" value="KH"/>
    <property type="match status" value="3"/>
</dbReference>
<accession>A0A814HSP9</accession>
<dbReference type="AlphaFoldDB" id="A0A814HSP9"/>
<feature type="region of interest" description="Disordered" evidence="5">
    <location>
        <begin position="436"/>
        <end position="470"/>
    </location>
</feature>
<proteinExistence type="predicted"/>
<dbReference type="InterPro" id="IPR036612">
    <property type="entry name" value="KH_dom_type_1_sf"/>
</dbReference>
<dbReference type="InterPro" id="IPR004088">
    <property type="entry name" value="KH_dom_type_1"/>
</dbReference>
<dbReference type="Proteomes" id="UP000663879">
    <property type="component" value="Unassembled WGS sequence"/>
</dbReference>
<dbReference type="PROSITE" id="PS50084">
    <property type="entry name" value="KH_TYPE_1"/>
    <property type="match status" value="3"/>
</dbReference>
<dbReference type="PANTHER" id="PTHR10288">
    <property type="entry name" value="KH DOMAIN CONTAINING RNA BINDING PROTEIN"/>
    <property type="match status" value="1"/>
</dbReference>
<name>A0A814HSP9_9BILA</name>
<feature type="domain" description="K Homology" evidence="6">
    <location>
        <begin position="153"/>
        <end position="225"/>
    </location>
</feature>
<feature type="domain" description="K Homology" evidence="6">
    <location>
        <begin position="248"/>
        <end position="321"/>
    </location>
</feature>
<sequence length="505" mass="53919">MENKDIQSAIERARAVAARLTQQIPDKRPASDSSYDAPAKKFASVNDAVGAQLAMLKSQQLGGGSSSDDMRVPDKLVGLVIGKGGDQLHKLQGETQTKIVIAPEPGHNNDRTFTIIGAKDNIERCKKLINDIIKRGANPSPNDPTANLLLKGNIEVYEMRLPGNKCGLIIGKGGENIKRLSEQYGVKLVVIQEQNTPLSAEKPLRITGEPDKVAKAKEAVLALVYPEKYAKPMTNDYGTKSNPPIPGAPGEVIVKVAYDKAGVVIGKGGESIKEINRRSGAYVEIDKNHKLVPEGQDKMFTIKGTTEQIQYAQQLIYEKITGNVGGIPPSGFFGPGALEMTETDYSQAVASQAWAGYQWPAAAGLKTEDQNAAAWAAYYQQYYGAAAAGATAAVAASSSTTSAATAQAGQADYSQAWIDYYRQLGMHEQAEAIEKQLKQGQSATGSASNTDNKTDQSSQPTNGTSAVAAANGAAADPYANAAAWQQYSQYNYANYYKQENGSRNA</sequence>
<keyword evidence="3" id="KW-0539">Nucleus</keyword>
<gene>
    <name evidence="7" type="ORF">OXX778_LOCUS17035</name>
</gene>
<protein>
    <recommendedName>
        <fullName evidence="6">K Homology domain-containing protein</fullName>
    </recommendedName>
</protein>
<dbReference type="Gene3D" id="3.30.1370.10">
    <property type="entry name" value="K Homology domain, type 1"/>
    <property type="match status" value="3"/>
</dbReference>
<dbReference type="GO" id="GO:0003723">
    <property type="term" value="F:RNA binding"/>
    <property type="evidence" value="ECO:0007669"/>
    <property type="project" value="UniProtKB-UniRule"/>
</dbReference>
<comment type="subcellular location">
    <subcellularLocation>
        <location evidence="1">Nucleus</location>
    </subcellularLocation>
</comment>
<keyword evidence="2" id="KW-0677">Repeat</keyword>
<dbReference type="OrthoDB" id="5204190at2759"/>
<dbReference type="GO" id="GO:0006355">
    <property type="term" value="P:regulation of DNA-templated transcription"/>
    <property type="evidence" value="ECO:0007669"/>
    <property type="project" value="InterPro"/>
</dbReference>
<evidence type="ECO:0000313" key="7">
    <source>
        <dbReference type="EMBL" id="CAF1013984.1"/>
    </source>
</evidence>
<feature type="compositionally biased region" description="Polar residues" evidence="5">
    <location>
        <begin position="438"/>
        <end position="465"/>
    </location>
</feature>
<dbReference type="GO" id="GO:0005634">
    <property type="term" value="C:nucleus"/>
    <property type="evidence" value="ECO:0007669"/>
    <property type="project" value="UniProtKB-SubCell"/>
</dbReference>
<reference evidence="7" key="1">
    <citation type="submission" date="2021-02" db="EMBL/GenBank/DDBJ databases">
        <authorList>
            <person name="Nowell W R."/>
        </authorList>
    </citation>
    <scope>NUCLEOTIDE SEQUENCE</scope>
    <source>
        <strain evidence="7">Ploen Becks lab</strain>
    </source>
</reference>
<evidence type="ECO:0000256" key="4">
    <source>
        <dbReference type="PROSITE-ProRule" id="PRU00117"/>
    </source>
</evidence>
<dbReference type="EMBL" id="CAJNOC010004227">
    <property type="protein sequence ID" value="CAF1013984.1"/>
    <property type="molecule type" value="Genomic_DNA"/>
</dbReference>
<organism evidence="7 8">
    <name type="scientific">Brachionus calyciflorus</name>
    <dbReference type="NCBI Taxonomy" id="104777"/>
    <lineage>
        <taxon>Eukaryota</taxon>
        <taxon>Metazoa</taxon>
        <taxon>Spiralia</taxon>
        <taxon>Gnathifera</taxon>
        <taxon>Rotifera</taxon>
        <taxon>Eurotatoria</taxon>
        <taxon>Monogononta</taxon>
        <taxon>Pseudotrocha</taxon>
        <taxon>Ploima</taxon>
        <taxon>Brachionidae</taxon>
        <taxon>Brachionus</taxon>
    </lineage>
</organism>
<evidence type="ECO:0000256" key="5">
    <source>
        <dbReference type="SAM" id="MobiDB-lite"/>
    </source>
</evidence>
<dbReference type="InterPro" id="IPR004087">
    <property type="entry name" value="KH_dom"/>
</dbReference>
<comment type="caution">
    <text evidence="7">The sequence shown here is derived from an EMBL/GenBank/DDBJ whole genome shotgun (WGS) entry which is preliminary data.</text>
</comment>